<evidence type="ECO:0000256" key="11">
    <source>
        <dbReference type="SAM" id="Phobius"/>
    </source>
</evidence>
<organism evidence="14 15">
    <name type="scientific">Cupriavidus pauculus</name>
    <dbReference type="NCBI Taxonomy" id="82633"/>
    <lineage>
        <taxon>Bacteria</taxon>
        <taxon>Pseudomonadati</taxon>
        <taxon>Pseudomonadota</taxon>
        <taxon>Betaproteobacteria</taxon>
        <taxon>Burkholderiales</taxon>
        <taxon>Burkholderiaceae</taxon>
        <taxon>Cupriavidus</taxon>
    </lineage>
</organism>
<dbReference type="InterPro" id="IPR003593">
    <property type="entry name" value="AAA+_ATPase"/>
</dbReference>
<feature type="domain" description="ABC transmembrane type-1" evidence="13">
    <location>
        <begin position="70"/>
        <end position="354"/>
    </location>
</feature>
<dbReference type="InterPro" id="IPR027417">
    <property type="entry name" value="P-loop_NTPase"/>
</dbReference>
<evidence type="ECO:0000256" key="8">
    <source>
        <dbReference type="ARBA" id="ARBA00022989"/>
    </source>
</evidence>
<evidence type="ECO:0000256" key="1">
    <source>
        <dbReference type="ARBA" id="ARBA00004651"/>
    </source>
</evidence>
<keyword evidence="6" id="KW-0547">Nucleotide-binding</keyword>
<proteinExistence type="predicted"/>
<comment type="caution">
    <text evidence="14">The sequence shown here is derived from an EMBL/GenBank/DDBJ whole genome shotgun (WGS) entry which is preliminary data.</text>
</comment>
<evidence type="ECO:0000256" key="10">
    <source>
        <dbReference type="SAM" id="MobiDB-lite"/>
    </source>
</evidence>
<dbReference type="CDD" id="cd03223">
    <property type="entry name" value="ABCD_peroxisomal_ALDP"/>
    <property type="match status" value="1"/>
</dbReference>
<feature type="transmembrane region" description="Helical" evidence="11">
    <location>
        <begin position="210"/>
        <end position="234"/>
    </location>
</feature>
<feature type="transmembrane region" description="Helical" evidence="11">
    <location>
        <begin position="183"/>
        <end position="204"/>
    </location>
</feature>
<dbReference type="PROSITE" id="PS50893">
    <property type="entry name" value="ABC_TRANSPORTER_2"/>
    <property type="match status" value="1"/>
</dbReference>
<evidence type="ECO:0000256" key="3">
    <source>
        <dbReference type="ARBA" id="ARBA00022475"/>
    </source>
</evidence>
<evidence type="ECO:0000259" key="12">
    <source>
        <dbReference type="PROSITE" id="PS50893"/>
    </source>
</evidence>
<dbReference type="GO" id="GO:0005886">
    <property type="term" value="C:plasma membrane"/>
    <property type="evidence" value="ECO:0007669"/>
    <property type="project" value="UniProtKB-SubCell"/>
</dbReference>
<evidence type="ECO:0000256" key="2">
    <source>
        <dbReference type="ARBA" id="ARBA00022448"/>
    </source>
</evidence>
<evidence type="ECO:0000256" key="4">
    <source>
        <dbReference type="ARBA" id="ARBA00022519"/>
    </source>
</evidence>
<keyword evidence="5 11" id="KW-0812">Transmembrane</keyword>
<reference evidence="14 15" key="1">
    <citation type="submission" date="2017-12" db="EMBL/GenBank/DDBJ databases">
        <title>Genome sequence of the active heterotrophic nitrifier-denitrifier, Cupriavidus pauculus UM1.</title>
        <authorList>
            <person name="Putonti C."/>
            <person name="Castignetti D."/>
        </authorList>
    </citation>
    <scope>NUCLEOTIDE SEQUENCE [LARGE SCALE GENOMIC DNA]</scope>
    <source>
        <strain evidence="14 15">UM1</strain>
    </source>
</reference>
<dbReference type="PANTHER" id="PTHR11384:SF59">
    <property type="entry name" value="LYSOSOMAL COBALAMIN TRANSPORTER ABCD4"/>
    <property type="match status" value="1"/>
</dbReference>
<keyword evidence="2" id="KW-0813">Transport</keyword>
<evidence type="ECO:0000256" key="9">
    <source>
        <dbReference type="ARBA" id="ARBA00023136"/>
    </source>
</evidence>
<dbReference type="EMBL" id="PJRP01000014">
    <property type="protein sequence ID" value="PLP97971.1"/>
    <property type="molecule type" value="Genomic_DNA"/>
</dbReference>
<dbReference type="Pfam" id="PF06472">
    <property type="entry name" value="ABC_membrane_2"/>
    <property type="match status" value="1"/>
</dbReference>
<keyword evidence="7 14" id="KW-0067">ATP-binding</keyword>
<dbReference type="SMART" id="SM00382">
    <property type="entry name" value="AAA"/>
    <property type="match status" value="1"/>
</dbReference>
<evidence type="ECO:0000313" key="15">
    <source>
        <dbReference type="Proteomes" id="UP000234341"/>
    </source>
</evidence>
<feature type="compositionally biased region" description="Basic residues" evidence="10">
    <location>
        <begin position="1"/>
        <end position="12"/>
    </location>
</feature>
<accession>A0A2N5C6X6</accession>
<dbReference type="InterPro" id="IPR011527">
    <property type="entry name" value="ABC1_TM_dom"/>
</dbReference>
<evidence type="ECO:0000256" key="7">
    <source>
        <dbReference type="ARBA" id="ARBA00022840"/>
    </source>
</evidence>
<keyword evidence="4" id="KW-0997">Cell inner membrane</keyword>
<dbReference type="SUPFAM" id="SSF90123">
    <property type="entry name" value="ABC transporter transmembrane region"/>
    <property type="match status" value="1"/>
</dbReference>
<dbReference type="PROSITE" id="PS00211">
    <property type="entry name" value="ABC_TRANSPORTER_1"/>
    <property type="match status" value="1"/>
</dbReference>
<evidence type="ECO:0000313" key="14">
    <source>
        <dbReference type="EMBL" id="PLP97971.1"/>
    </source>
</evidence>
<dbReference type="GO" id="GO:0005524">
    <property type="term" value="F:ATP binding"/>
    <property type="evidence" value="ECO:0007669"/>
    <property type="project" value="UniProtKB-KW"/>
</dbReference>
<feature type="domain" description="ABC transporter" evidence="12">
    <location>
        <begin position="391"/>
        <end position="604"/>
    </location>
</feature>
<protein>
    <submittedName>
        <fullName evidence="14">ABC transporter ATP-binding protein</fullName>
    </submittedName>
</protein>
<dbReference type="Gene3D" id="1.20.1560.10">
    <property type="entry name" value="ABC transporter type 1, transmembrane domain"/>
    <property type="match status" value="1"/>
</dbReference>
<comment type="subcellular location">
    <subcellularLocation>
        <location evidence="1">Cell membrane</location>
        <topology evidence="1">Multi-pass membrane protein</topology>
    </subcellularLocation>
</comment>
<keyword evidence="3" id="KW-1003">Cell membrane</keyword>
<dbReference type="OrthoDB" id="9810134at2"/>
<evidence type="ECO:0000259" key="13">
    <source>
        <dbReference type="PROSITE" id="PS50929"/>
    </source>
</evidence>
<keyword evidence="8 11" id="KW-1133">Transmembrane helix</keyword>
<feature type="transmembrane region" description="Helical" evidence="11">
    <location>
        <begin position="325"/>
        <end position="346"/>
    </location>
</feature>
<dbReference type="PROSITE" id="PS50929">
    <property type="entry name" value="ABC_TM1F"/>
    <property type="match status" value="1"/>
</dbReference>
<feature type="transmembrane region" description="Helical" evidence="11">
    <location>
        <begin position="106"/>
        <end position="129"/>
    </location>
</feature>
<name>A0A2N5C6X6_9BURK</name>
<sequence length="605" mass="68617">MERVQRSRRTRRLTPGAGQQALGDAPDTGLSHPSKASWVTDGGNLWLRFWEIAKPYWFSLEKWKAGILLVLLILLLLGQTMVNVMFNNQSGEFTSALAAKDGPRFWHAIALCFCVMIAAIPVYAFYYYVRDTLGIHWRRWLTNQYLDRYFKGHTYYKLNYDRAMDNPDQRISEDINTFTRQSLYFALLILGALLQLILFSGVLWSISHELVYFLVLYTIVGTLISAFVFGRVMIGLNFFQLRREADFRFSLIRVRENAESITFHRGEAHESTHVRGRFDHVFTNFNKLIKWQFSLNLFQYGYGFLTIMLPSAIVASRVISGELEIGRAVQAAGAFAAVLAALAVIVENFESLSRFVAGLDRLSTFSRSLDDPPDAPRLAEDRIEAEQDVGLALEHVTLQTPNRERILIKDLTVSINPGEGLLIVGASGGGKSSLMRAIAGLWNCGTGRIVRPEAEQMLFLPQNPYMVLGSMRSQLLYPNHSERKVSDDELLQLIDMVNLSDVVKRLGGLDANLDWGKVLSVGEQQRLTFARVLLAKPRYAMLDEATSALDISNEQRLYFQLSTASTTLVSISHRPTLLKFHKHVLELKGDGDWALHTARDYRFCW</sequence>
<feature type="transmembrane region" description="Helical" evidence="11">
    <location>
        <begin position="297"/>
        <end position="319"/>
    </location>
</feature>
<dbReference type="AlphaFoldDB" id="A0A2N5C6X6"/>
<keyword evidence="9 11" id="KW-0472">Membrane</keyword>
<dbReference type="RefSeq" id="WP_101684059.1">
    <property type="nucleotide sequence ID" value="NZ_PJRP01000014.1"/>
</dbReference>
<feature type="region of interest" description="Disordered" evidence="10">
    <location>
        <begin position="1"/>
        <end position="33"/>
    </location>
</feature>
<dbReference type="GO" id="GO:0016887">
    <property type="term" value="F:ATP hydrolysis activity"/>
    <property type="evidence" value="ECO:0007669"/>
    <property type="project" value="InterPro"/>
</dbReference>
<evidence type="ECO:0000256" key="5">
    <source>
        <dbReference type="ARBA" id="ARBA00022692"/>
    </source>
</evidence>
<dbReference type="Gene3D" id="3.40.50.300">
    <property type="entry name" value="P-loop containing nucleotide triphosphate hydrolases"/>
    <property type="match status" value="1"/>
</dbReference>
<dbReference type="PANTHER" id="PTHR11384">
    <property type="entry name" value="ATP-BINDING CASSETTE, SUB-FAMILY D MEMBER"/>
    <property type="match status" value="1"/>
</dbReference>
<feature type="transmembrane region" description="Helical" evidence="11">
    <location>
        <begin position="65"/>
        <end position="86"/>
    </location>
</feature>
<dbReference type="InterPro" id="IPR036640">
    <property type="entry name" value="ABC1_TM_sf"/>
</dbReference>
<dbReference type="GO" id="GO:0140359">
    <property type="term" value="F:ABC-type transporter activity"/>
    <property type="evidence" value="ECO:0007669"/>
    <property type="project" value="InterPro"/>
</dbReference>
<dbReference type="InterPro" id="IPR017871">
    <property type="entry name" value="ABC_transporter-like_CS"/>
</dbReference>
<dbReference type="SUPFAM" id="SSF52540">
    <property type="entry name" value="P-loop containing nucleoside triphosphate hydrolases"/>
    <property type="match status" value="1"/>
</dbReference>
<dbReference type="InterPro" id="IPR050835">
    <property type="entry name" value="ABC_transporter_sub-D"/>
</dbReference>
<evidence type="ECO:0000256" key="6">
    <source>
        <dbReference type="ARBA" id="ARBA00022741"/>
    </source>
</evidence>
<dbReference type="Pfam" id="PF00005">
    <property type="entry name" value="ABC_tran"/>
    <property type="match status" value="1"/>
</dbReference>
<gene>
    <name evidence="14" type="ORF">CYJ10_24650</name>
</gene>
<dbReference type="InterPro" id="IPR003439">
    <property type="entry name" value="ABC_transporter-like_ATP-bd"/>
</dbReference>
<dbReference type="Proteomes" id="UP000234341">
    <property type="component" value="Unassembled WGS sequence"/>
</dbReference>